<proteinExistence type="predicted"/>
<evidence type="ECO:0000256" key="5">
    <source>
        <dbReference type="ARBA" id="ARBA00022692"/>
    </source>
</evidence>
<keyword evidence="3" id="KW-0328">Glycosyltransferase</keyword>
<feature type="transmembrane region" description="Helical" evidence="8">
    <location>
        <begin position="335"/>
        <end position="354"/>
    </location>
</feature>
<keyword evidence="6 8" id="KW-1133">Transmembrane helix</keyword>
<feature type="domain" description="Glycosyltransferase RgtA/B/C/D-like" evidence="9">
    <location>
        <begin position="85"/>
        <end position="261"/>
    </location>
</feature>
<keyword evidence="7 8" id="KW-0472">Membrane</keyword>
<dbReference type="Pfam" id="PF13231">
    <property type="entry name" value="PMT_2"/>
    <property type="match status" value="1"/>
</dbReference>
<evidence type="ECO:0000256" key="3">
    <source>
        <dbReference type="ARBA" id="ARBA00022676"/>
    </source>
</evidence>
<evidence type="ECO:0000256" key="8">
    <source>
        <dbReference type="SAM" id="Phobius"/>
    </source>
</evidence>
<dbReference type="PANTHER" id="PTHR33908">
    <property type="entry name" value="MANNOSYLTRANSFERASE YKCB-RELATED"/>
    <property type="match status" value="1"/>
</dbReference>
<sequence length="575" mass="64281">MVSTGDPPLKPNPHMNKLLRTINEMAEWKVLCAVVVVTVLMYAAVIHIEPGPNIMEARNLVAARECVTDGHWLVTTMNGEPRLRKPPLPTWTAALSMKAFGTTKSLVAARAPNIVVMALLAFFVYMLARSWLTKNFAFTAALAAVTSSIMWNTGKRATWDVFTICFAFGGVWLLYKALYRGPSKEGSACPPEGLKAVITATLLSGLLWGLSFLSKGPVTLYSVLLPFLLALITAGLITRSRKELRWWPVPLILIIALLIGSSWWIAMNVLHPETMKILGQETQAWHTLHKKGPFFYLSYLLQVFPWTLPLIGSWILLFLKGRDGRELISGPKRRGLILALLWFIFTIVLLSLIPEKKMRYATVAILPSSLLVAILLSVLYESGKKALPPTLRFLGSLLTIQLALVTVIVALAPIYLTLWKGAPPKLLIFSAAAVLGYLIIWKARGTIDAFIAGSAALVALVVIMATFTDFSYLKPRSAHDDKGAARVAELTKNKNFYLFRRGERVLWILGRSTELLLDREPKEFPLYVLVKNTHIEEFNRWSLERRLSHKEVSRFAYGHRGETYILMKLDQGSTD</sequence>
<reference evidence="10" key="1">
    <citation type="submission" date="2018-06" db="EMBL/GenBank/DDBJ databases">
        <authorList>
            <person name="Zhirakovskaya E."/>
        </authorList>
    </citation>
    <scope>NUCLEOTIDE SEQUENCE</scope>
</reference>
<feature type="transmembrane region" description="Helical" evidence="8">
    <location>
        <begin position="157"/>
        <end position="175"/>
    </location>
</feature>
<evidence type="ECO:0000256" key="2">
    <source>
        <dbReference type="ARBA" id="ARBA00022475"/>
    </source>
</evidence>
<evidence type="ECO:0000313" key="10">
    <source>
        <dbReference type="EMBL" id="VAW36017.1"/>
    </source>
</evidence>
<dbReference type="EMBL" id="UOEZ01000035">
    <property type="protein sequence ID" value="VAW36017.1"/>
    <property type="molecule type" value="Genomic_DNA"/>
</dbReference>
<feature type="transmembrane region" description="Helical" evidence="8">
    <location>
        <begin position="196"/>
        <end position="213"/>
    </location>
</feature>
<dbReference type="InterPro" id="IPR038731">
    <property type="entry name" value="RgtA/B/C-like"/>
</dbReference>
<feature type="transmembrane region" description="Helical" evidence="8">
    <location>
        <begin position="447"/>
        <end position="467"/>
    </location>
</feature>
<keyword evidence="2" id="KW-1003">Cell membrane</keyword>
<feature type="transmembrane region" description="Helical" evidence="8">
    <location>
        <begin position="30"/>
        <end position="48"/>
    </location>
</feature>
<dbReference type="GO" id="GO:0016763">
    <property type="term" value="F:pentosyltransferase activity"/>
    <property type="evidence" value="ECO:0007669"/>
    <property type="project" value="TreeGrafter"/>
</dbReference>
<comment type="subcellular location">
    <subcellularLocation>
        <location evidence="1">Cell membrane</location>
        <topology evidence="1">Multi-pass membrane protein</topology>
    </subcellularLocation>
</comment>
<dbReference type="InterPro" id="IPR050297">
    <property type="entry name" value="LipidA_mod_glycosyltrf_83"/>
</dbReference>
<feature type="transmembrane region" description="Helical" evidence="8">
    <location>
        <begin position="219"/>
        <end position="237"/>
    </location>
</feature>
<evidence type="ECO:0000256" key="1">
    <source>
        <dbReference type="ARBA" id="ARBA00004651"/>
    </source>
</evidence>
<feature type="transmembrane region" description="Helical" evidence="8">
    <location>
        <begin position="422"/>
        <end position="440"/>
    </location>
</feature>
<feature type="transmembrane region" description="Helical" evidence="8">
    <location>
        <begin position="393"/>
        <end position="416"/>
    </location>
</feature>
<dbReference type="PANTHER" id="PTHR33908:SF3">
    <property type="entry name" value="UNDECAPRENYL PHOSPHATE-ALPHA-4-AMINO-4-DEOXY-L-ARABINOSE ARABINOSYL TRANSFERASE"/>
    <property type="match status" value="1"/>
</dbReference>
<keyword evidence="4" id="KW-0808">Transferase</keyword>
<organism evidence="10">
    <name type="scientific">hydrothermal vent metagenome</name>
    <dbReference type="NCBI Taxonomy" id="652676"/>
    <lineage>
        <taxon>unclassified sequences</taxon>
        <taxon>metagenomes</taxon>
        <taxon>ecological metagenomes</taxon>
    </lineage>
</organism>
<keyword evidence="5 8" id="KW-0812">Transmembrane</keyword>
<accession>A0A3B0VCR1</accession>
<feature type="transmembrane region" description="Helical" evidence="8">
    <location>
        <begin position="294"/>
        <end position="319"/>
    </location>
</feature>
<gene>
    <name evidence="10" type="ORF">MNBD_DELTA02-326</name>
</gene>
<evidence type="ECO:0000256" key="4">
    <source>
        <dbReference type="ARBA" id="ARBA00022679"/>
    </source>
</evidence>
<evidence type="ECO:0000256" key="6">
    <source>
        <dbReference type="ARBA" id="ARBA00022989"/>
    </source>
</evidence>
<dbReference type="GO" id="GO:0010041">
    <property type="term" value="P:response to iron(III) ion"/>
    <property type="evidence" value="ECO:0007669"/>
    <property type="project" value="TreeGrafter"/>
</dbReference>
<feature type="transmembrane region" description="Helical" evidence="8">
    <location>
        <begin position="107"/>
        <end position="128"/>
    </location>
</feature>
<name>A0A3B0VCR1_9ZZZZ</name>
<dbReference type="GO" id="GO:0008610">
    <property type="term" value="P:lipid biosynthetic process"/>
    <property type="evidence" value="ECO:0007669"/>
    <property type="project" value="UniProtKB-ARBA"/>
</dbReference>
<dbReference type="GO" id="GO:0005886">
    <property type="term" value="C:plasma membrane"/>
    <property type="evidence" value="ECO:0007669"/>
    <property type="project" value="UniProtKB-SubCell"/>
</dbReference>
<dbReference type="AlphaFoldDB" id="A0A3B0VCR1"/>
<feature type="transmembrane region" description="Helical" evidence="8">
    <location>
        <begin position="249"/>
        <end position="266"/>
    </location>
</feature>
<evidence type="ECO:0000259" key="9">
    <source>
        <dbReference type="Pfam" id="PF13231"/>
    </source>
</evidence>
<feature type="transmembrane region" description="Helical" evidence="8">
    <location>
        <begin position="360"/>
        <end position="381"/>
    </location>
</feature>
<protein>
    <recommendedName>
        <fullName evidence="9">Glycosyltransferase RgtA/B/C/D-like domain-containing protein</fullName>
    </recommendedName>
</protein>
<evidence type="ECO:0000256" key="7">
    <source>
        <dbReference type="ARBA" id="ARBA00023136"/>
    </source>
</evidence>